<dbReference type="Proteomes" id="UP000230108">
    <property type="component" value="Unassembled WGS sequence"/>
</dbReference>
<evidence type="ECO:0000313" key="2">
    <source>
        <dbReference type="EMBL" id="PIY68898.1"/>
    </source>
</evidence>
<evidence type="ECO:0000313" key="3">
    <source>
        <dbReference type="Proteomes" id="UP000230108"/>
    </source>
</evidence>
<keyword evidence="1" id="KW-0812">Transmembrane</keyword>
<keyword evidence="1" id="KW-0472">Membrane</keyword>
<evidence type="ECO:0000256" key="1">
    <source>
        <dbReference type="SAM" id="Phobius"/>
    </source>
</evidence>
<proteinExistence type="predicted"/>
<organism evidence="2 3">
    <name type="scientific">Candidatus Roizmanbacteria bacterium CG_4_10_14_0_8_um_filter_39_9</name>
    <dbReference type="NCBI Taxonomy" id="1974829"/>
    <lineage>
        <taxon>Bacteria</taxon>
        <taxon>Candidatus Roizmaniibacteriota</taxon>
    </lineage>
</organism>
<dbReference type="AlphaFoldDB" id="A0A2M7QDF7"/>
<protein>
    <recommendedName>
        <fullName evidence="4">Cation-transporting P-type ATPase C-terminal domain-containing protein</fullName>
    </recommendedName>
</protein>
<comment type="caution">
    <text evidence="2">The sequence shown here is derived from an EMBL/GenBank/DDBJ whole genome shotgun (WGS) entry which is preliminary data.</text>
</comment>
<dbReference type="EMBL" id="PFLF01000074">
    <property type="protein sequence ID" value="PIY68898.1"/>
    <property type="molecule type" value="Genomic_DNA"/>
</dbReference>
<accession>A0A2M7QDF7</accession>
<name>A0A2M7QDF7_9BACT</name>
<sequence length="74" mass="8547">THHPLHKNIQKLFSPLLLVSFGFPFVTQFIILRIPLFVSWFRIPTVSIPTYLIFIALSSLSLVGIKMIKKIVRL</sequence>
<evidence type="ECO:0008006" key="4">
    <source>
        <dbReference type="Google" id="ProtNLM"/>
    </source>
</evidence>
<feature type="transmembrane region" description="Helical" evidence="1">
    <location>
        <begin position="48"/>
        <end position="68"/>
    </location>
</feature>
<feature type="transmembrane region" description="Helical" evidence="1">
    <location>
        <begin position="12"/>
        <end position="36"/>
    </location>
</feature>
<reference evidence="3" key="1">
    <citation type="submission" date="2017-09" db="EMBL/GenBank/DDBJ databases">
        <title>Depth-based differentiation of microbial function through sediment-hosted aquifers and enrichment of novel symbionts in the deep terrestrial subsurface.</title>
        <authorList>
            <person name="Probst A.J."/>
            <person name="Ladd B."/>
            <person name="Jarett J.K."/>
            <person name="Geller-Mcgrath D.E."/>
            <person name="Sieber C.M.K."/>
            <person name="Emerson J.B."/>
            <person name="Anantharaman K."/>
            <person name="Thomas B.C."/>
            <person name="Malmstrom R."/>
            <person name="Stieglmeier M."/>
            <person name="Klingl A."/>
            <person name="Woyke T."/>
            <person name="Ryan C.M."/>
            <person name="Banfield J.F."/>
        </authorList>
    </citation>
    <scope>NUCLEOTIDE SEQUENCE [LARGE SCALE GENOMIC DNA]</scope>
</reference>
<keyword evidence="1" id="KW-1133">Transmembrane helix</keyword>
<feature type="non-terminal residue" evidence="2">
    <location>
        <position position="1"/>
    </location>
</feature>
<gene>
    <name evidence="2" type="ORF">COY90_03460</name>
</gene>